<protein>
    <submittedName>
        <fullName evidence="1">Sak4-like ssDNA annealing protein</fullName>
    </submittedName>
</protein>
<dbReference type="Pfam" id="PF13479">
    <property type="entry name" value="AAA_24"/>
    <property type="match status" value="1"/>
</dbReference>
<proteinExistence type="predicted"/>
<dbReference type="InterPro" id="IPR027417">
    <property type="entry name" value="P-loop_NTPase"/>
</dbReference>
<evidence type="ECO:0000313" key="1">
    <source>
        <dbReference type="EMBL" id="XCG96175.1"/>
    </source>
</evidence>
<sequence length="268" mass="30544">MQSFVWFKGLQSNEVIMSEEILANDMNTQLVLIVGYSASGKSASLRNIRNQERWLYLNTEAGKRLPFRNKFNTYNIEDPYQIWEAFDVASPGGEMEDDVDGIIIDSATFMMDMLESQYVLPSANTQKAWGDFAQFFKILLQNKVVKFGKPVLILAHVKDELDEAAGVIKVSVPVKGSLKNNGIEAYFSTVVAAKRVELRELEKISNGMLEITDEERELGFKHVFQTRLTKKTIGERLRSPMGMFSKEETYIDNDAQKLLDHLAEYYAE</sequence>
<dbReference type="EMBL" id="PP848842">
    <property type="protein sequence ID" value="XCG96175.1"/>
    <property type="molecule type" value="Genomic_DNA"/>
</dbReference>
<name>A0AAU8EBX5_9VIRU</name>
<accession>A0AAU8EBX5</accession>
<organism evidence="1">
    <name type="scientific">Klebsiella phage vB_Kpn16-P2</name>
    <dbReference type="NCBI Taxonomy" id="3230846"/>
    <lineage>
        <taxon>Viruses</taxon>
    </lineage>
</organism>
<dbReference type="SUPFAM" id="SSF52540">
    <property type="entry name" value="P-loop containing nucleoside triphosphate hydrolases"/>
    <property type="match status" value="1"/>
</dbReference>
<reference evidence="1" key="1">
    <citation type="submission" date="2024-05" db="EMBL/GenBank/DDBJ databases">
        <authorList>
            <person name="Ferriol-Gonzalez C."/>
            <person name="Concha-Eloko R."/>
            <person name="Bernabeu-Gimeno M."/>
            <person name="Fernandez-Cuenca F."/>
            <person name="Canada-Garcia J.E."/>
            <person name="Garcia-Cobos S."/>
            <person name="Sanjuan R."/>
            <person name="Domingo-Calap P."/>
        </authorList>
    </citation>
    <scope>NUCLEOTIDE SEQUENCE</scope>
</reference>
<gene>
    <name evidence="1" type="ORF">vBKpn16P2_60</name>
</gene>